<dbReference type="RefSeq" id="WP_168149480.1">
    <property type="nucleotide sequence ID" value="NZ_JAAVXB010000012.1"/>
</dbReference>
<evidence type="ECO:0000256" key="4">
    <source>
        <dbReference type="ARBA" id="ARBA00023163"/>
    </source>
</evidence>
<dbReference type="InterPro" id="IPR000847">
    <property type="entry name" value="LysR_HTH_N"/>
</dbReference>
<evidence type="ECO:0000313" key="6">
    <source>
        <dbReference type="EMBL" id="NKF24151.1"/>
    </source>
</evidence>
<gene>
    <name evidence="6" type="ORF">G7Y82_17700</name>
</gene>
<dbReference type="SUPFAM" id="SSF53850">
    <property type="entry name" value="Periplasmic binding protein-like II"/>
    <property type="match status" value="1"/>
</dbReference>
<dbReference type="InterPro" id="IPR036390">
    <property type="entry name" value="WH_DNA-bd_sf"/>
</dbReference>
<evidence type="ECO:0000256" key="1">
    <source>
        <dbReference type="ARBA" id="ARBA00009437"/>
    </source>
</evidence>
<evidence type="ECO:0000313" key="7">
    <source>
        <dbReference type="Proteomes" id="UP000653472"/>
    </source>
</evidence>
<feature type="domain" description="HTH lysR-type" evidence="5">
    <location>
        <begin position="120"/>
        <end position="177"/>
    </location>
</feature>
<evidence type="ECO:0000256" key="2">
    <source>
        <dbReference type="ARBA" id="ARBA00023015"/>
    </source>
</evidence>
<dbReference type="EMBL" id="JAAVXB010000012">
    <property type="protein sequence ID" value="NKF24151.1"/>
    <property type="molecule type" value="Genomic_DNA"/>
</dbReference>
<dbReference type="SUPFAM" id="SSF46785">
    <property type="entry name" value="Winged helix' DNA-binding domain"/>
    <property type="match status" value="2"/>
</dbReference>
<keyword evidence="4" id="KW-0804">Transcription</keyword>
<dbReference type="Gene3D" id="3.40.190.290">
    <property type="match status" value="1"/>
</dbReference>
<keyword evidence="2" id="KW-0805">Transcription regulation</keyword>
<dbReference type="InterPro" id="IPR005119">
    <property type="entry name" value="LysR_subst-bd"/>
</dbReference>
<evidence type="ECO:0000259" key="5">
    <source>
        <dbReference type="PROSITE" id="PS50931"/>
    </source>
</evidence>
<dbReference type="GO" id="GO:0000976">
    <property type="term" value="F:transcription cis-regulatory region binding"/>
    <property type="evidence" value="ECO:0007669"/>
    <property type="project" value="TreeGrafter"/>
</dbReference>
<keyword evidence="3" id="KW-0238">DNA-binding</keyword>
<dbReference type="GO" id="GO:0003700">
    <property type="term" value="F:DNA-binding transcription factor activity"/>
    <property type="evidence" value="ECO:0007669"/>
    <property type="project" value="InterPro"/>
</dbReference>
<reference evidence="6" key="1">
    <citation type="submission" date="2020-03" db="EMBL/GenBank/DDBJ databases">
        <title>Solimonas marina sp. nov., isolated from deep seawater of the Pacific Ocean.</title>
        <authorList>
            <person name="Liu X."/>
            <person name="Lai Q."/>
            <person name="Sun F."/>
            <person name="Gai Y."/>
            <person name="Li G."/>
            <person name="Shao Z."/>
        </authorList>
    </citation>
    <scope>NUCLEOTIDE SEQUENCE</scope>
    <source>
        <strain evidence="6">C16B3</strain>
    </source>
</reference>
<dbReference type="PROSITE" id="PS50931">
    <property type="entry name" value="HTH_LYSR"/>
    <property type="match status" value="2"/>
</dbReference>
<dbReference type="Pfam" id="PF00126">
    <property type="entry name" value="HTH_1"/>
    <property type="match status" value="2"/>
</dbReference>
<protein>
    <submittedName>
        <fullName evidence="6">LysR family transcriptional regulator</fullName>
    </submittedName>
</protein>
<sequence length="429" mass="47549">MDQQKQTAPAGADGGGERTQRELPSLWQLRVFEAVARHENVTQASHELLRSQPAITSCIAEFEQLLGASLFDRSTTGTYLTSAGVAALVRTRRILKSAEEAVVLLDSTRNVTPLALAGGITRTQMRCLIAIEECGSFRAAARMLGITEASLQRAARTLEQNLGGELYRRSALGVQTTDVGKTFAQGLKRVMQQIAAMVDTLNAYEAPKDRRITVGVLILDPSILIVNAIRELGKQFPDTRVVVVNGTYDALLNKLLRDEIDCIIGLLKQPDPAFDFVEEALYREQYCVVARRDHPLMHEPAVTVESLREYQWVLPPKGSPRREAYEHLFSEGTPPPASIETYSLSTIRITLSDTDMLTVLSWTEVLSERRFGLLGPLPIEVSWDSPIVGITTRREWQPNEVQAAFLKHLKRNAAAIAADNRHRVADNSP</sequence>
<dbReference type="Proteomes" id="UP000653472">
    <property type="component" value="Unassembled WGS sequence"/>
</dbReference>
<accession>A0A969WF37</accession>
<dbReference type="Pfam" id="PF03466">
    <property type="entry name" value="LysR_substrate"/>
    <property type="match status" value="1"/>
</dbReference>
<comment type="caution">
    <text evidence="6">The sequence shown here is derived from an EMBL/GenBank/DDBJ whole genome shotgun (WGS) entry which is preliminary data.</text>
</comment>
<organism evidence="6 7">
    <name type="scientific">Solimonas marina</name>
    <dbReference type="NCBI Taxonomy" id="2714601"/>
    <lineage>
        <taxon>Bacteria</taxon>
        <taxon>Pseudomonadati</taxon>
        <taxon>Pseudomonadota</taxon>
        <taxon>Gammaproteobacteria</taxon>
        <taxon>Nevskiales</taxon>
        <taxon>Nevskiaceae</taxon>
        <taxon>Solimonas</taxon>
    </lineage>
</organism>
<feature type="domain" description="HTH lysR-type" evidence="5">
    <location>
        <begin position="24"/>
        <end position="81"/>
    </location>
</feature>
<name>A0A969WF37_9GAMM</name>
<dbReference type="AlphaFoldDB" id="A0A969WF37"/>
<dbReference type="InterPro" id="IPR036388">
    <property type="entry name" value="WH-like_DNA-bd_sf"/>
</dbReference>
<comment type="similarity">
    <text evidence="1">Belongs to the LysR transcriptional regulatory family.</text>
</comment>
<dbReference type="PANTHER" id="PTHR30126">
    <property type="entry name" value="HTH-TYPE TRANSCRIPTIONAL REGULATOR"/>
    <property type="match status" value="1"/>
</dbReference>
<dbReference type="PANTHER" id="PTHR30126:SF40">
    <property type="entry name" value="HTH-TYPE TRANSCRIPTIONAL REGULATOR GLTR"/>
    <property type="match status" value="1"/>
</dbReference>
<proteinExistence type="inferred from homology"/>
<dbReference type="Gene3D" id="1.10.10.10">
    <property type="entry name" value="Winged helix-like DNA-binding domain superfamily/Winged helix DNA-binding domain"/>
    <property type="match status" value="2"/>
</dbReference>
<keyword evidence="7" id="KW-1185">Reference proteome</keyword>
<evidence type="ECO:0000256" key="3">
    <source>
        <dbReference type="ARBA" id="ARBA00023125"/>
    </source>
</evidence>